<dbReference type="Proteomes" id="UP000266906">
    <property type="component" value="Unassembled WGS sequence"/>
</dbReference>
<dbReference type="InterPro" id="IPR003593">
    <property type="entry name" value="AAA+_ATPase"/>
</dbReference>
<dbReference type="Gene3D" id="3.40.50.300">
    <property type="entry name" value="P-loop containing nucleotide triphosphate hydrolases"/>
    <property type="match status" value="1"/>
</dbReference>
<dbReference type="InterPro" id="IPR003959">
    <property type="entry name" value="ATPase_AAA_core"/>
</dbReference>
<dbReference type="InterPro" id="IPR051396">
    <property type="entry name" value="Bact_Antivir_Def_Nuclease"/>
</dbReference>
<evidence type="ECO:0000313" key="3">
    <source>
        <dbReference type="EMBL" id="RPE33752.1"/>
    </source>
</evidence>
<dbReference type="EMBL" id="RKQG01000001">
    <property type="protein sequence ID" value="RPE33752.1"/>
    <property type="molecule type" value="Genomic_DNA"/>
</dbReference>
<dbReference type="InterPro" id="IPR027417">
    <property type="entry name" value="P-loop_NTPase"/>
</dbReference>
<gene>
    <name evidence="3" type="ORF">EDD38_2049</name>
</gene>
<feature type="domain" description="AAA+ ATPase" evidence="2">
    <location>
        <begin position="215"/>
        <end position="678"/>
    </location>
</feature>
<protein>
    <submittedName>
        <fullName evidence="3">AbiEii toxin of type IV toxin-antitoxin system</fullName>
    </submittedName>
</protein>
<dbReference type="AlphaFoldDB" id="A0A3N4RK13"/>
<dbReference type="PANTHER" id="PTHR43581:SF4">
    <property type="entry name" value="ATP_GTP PHOSPHATASE"/>
    <property type="match status" value="1"/>
</dbReference>
<organism evidence="3 4">
    <name type="scientific">Kitasatospora cineracea</name>
    <dbReference type="NCBI Taxonomy" id="88074"/>
    <lineage>
        <taxon>Bacteria</taxon>
        <taxon>Bacillati</taxon>
        <taxon>Actinomycetota</taxon>
        <taxon>Actinomycetes</taxon>
        <taxon>Kitasatosporales</taxon>
        <taxon>Streptomycetaceae</taxon>
        <taxon>Kitasatospora</taxon>
    </lineage>
</organism>
<dbReference type="CDD" id="cd00267">
    <property type="entry name" value="ABC_ATPase"/>
    <property type="match status" value="1"/>
</dbReference>
<evidence type="ECO:0000259" key="2">
    <source>
        <dbReference type="SMART" id="SM00382"/>
    </source>
</evidence>
<dbReference type="InterPro" id="IPR025161">
    <property type="entry name" value="IS402-like_dom"/>
</dbReference>
<dbReference type="Pfam" id="PF13340">
    <property type="entry name" value="DUF4096"/>
    <property type="match status" value="1"/>
</dbReference>
<accession>A0A3N4RK13</accession>
<dbReference type="SMART" id="SM00382">
    <property type="entry name" value="AAA"/>
    <property type="match status" value="1"/>
</dbReference>
<evidence type="ECO:0000313" key="4">
    <source>
        <dbReference type="Proteomes" id="UP000266906"/>
    </source>
</evidence>
<dbReference type="GO" id="GO:0005524">
    <property type="term" value="F:ATP binding"/>
    <property type="evidence" value="ECO:0007669"/>
    <property type="project" value="InterPro"/>
</dbReference>
<reference evidence="3 4" key="1">
    <citation type="submission" date="2018-11" db="EMBL/GenBank/DDBJ databases">
        <title>Sequencing the genomes of 1000 actinobacteria strains.</title>
        <authorList>
            <person name="Klenk H.-P."/>
        </authorList>
    </citation>
    <scope>NUCLEOTIDE SEQUENCE [LARGE SCALE GENOMIC DNA]</scope>
    <source>
        <strain evidence="3 4">DSM 44781</strain>
    </source>
</reference>
<evidence type="ECO:0000256" key="1">
    <source>
        <dbReference type="SAM" id="MobiDB-lite"/>
    </source>
</evidence>
<dbReference type="Pfam" id="PF13304">
    <property type="entry name" value="AAA_21"/>
    <property type="match status" value="1"/>
</dbReference>
<dbReference type="GO" id="GO:0016887">
    <property type="term" value="F:ATP hydrolysis activity"/>
    <property type="evidence" value="ECO:0007669"/>
    <property type="project" value="InterPro"/>
</dbReference>
<comment type="caution">
    <text evidence="3">The sequence shown here is derived from an EMBL/GenBank/DDBJ whole genome shotgun (WGS) entry which is preliminary data.</text>
</comment>
<sequence>MPGPQQVQVAAGLPRWPLPLEKGNGAPFVPKQQPRCTLESVLLAWPERSSGLRLCLQGILFVLLTGVTWQQLPPELGFGLGQTCWRRVCQRTEAGFFDQLHQFKHRDFYDSLVPLACALACWRRLKKPMPGPRYELLRLAWVDSLRSINQFCLPSCLRSAAAVASDHQIRQREPGTGAVQPFRSTLISAVEVESLFGRHSYEMSFSPAGLSESRAHRLTLIYGSNGSGKTTVLKLLWHTLSPSESDGHRTSIANTPFKSFSVHLTTGDEIRVSKLDGLYGNFVIQVRSDGKQKVEQFYYLNPSGDNVIAMPRSLESDRSHQLKIDLDPTVTEWNVHEIRDLAIRQHARLQTSDDAFVSYLKKLDAAPYLLADDRQIYGDKIARTRDEDRHYRIAIESGRIIENEKLGSTGGVTEELATAISRANEMIQKQALTGGFQGSSRSNNAYVEILKRAALTDLSKSDEATRDSLILSIENLADETLEYSKYGLLPEIDRETFVDAIKAVPSAKVTVVEDVLTPFIDAQRARLEALANTLNLIRTFTSEMNRFFQSSGKRVTYGRAEGIEVHTTPSGSPPVASVRRRRTRRDSNMSLLAPEQLSSGERQILLLLLNTILARENTRVFLIDEPELSLNVKWQRQLMDALLACTEGSAVQFIVATHSIEVLTGHRASIARMVPLNDSAETLPLGEE</sequence>
<name>A0A3N4RK13_9ACTN</name>
<dbReference type="SUPFAM" id="SSF52540">
    <property type="entry name" value="P-loop containing nucleoside triphosphate hydrolases"/>
    <property type="match status" value="1"/>
</dbReference>
<dbReference type="PANTHER" id="PTHR43581">
    <property type="entry name" value="ATP/GTP PHOSPHATASE"/>
    <property type="match status" value="1"/>
</dbReference>
<keyword evidence="4" id="KW-1185">Reference proteome</keyword>
<proteinExistence type="predicted"/>
<feature type="region of interest" description="Disordered" evidence="1">
    <location>
        <begin position="564"/>
        <end position="584"/>
    </location>
</feature>